<dbReference type="InterPro" id="IPR000387">
    <property type="entry name" value="Tyr_Pase_dom"/>
</dbReference>
<dbReference type="Pfam" id="PF00782">
    <property type="entry name" value="DSPc"/>
    <property type="match status" value="1"/>
</dbReference>
<dbReference type="PANTHER" id="PTHR10159">
    <property type="entry name" value="DUAL SPECIFICITY PROTEIN PHOSPHATASE"/>
    <property type="match status" value="1"/>
</dbReference>
<feature type="region of interest" description="Disordered" evidence="5">
    <location>
        <begin position="1001"/>
        <end position="1045"/>
    </location>
</feature>
<feature type="compositionally biased region" description="Low complexity" evidence="5">
    <location>
        <begin position="269"/>
        <end position="292"/>
    </location>
</feature>
<dbReference type="EC" id="3.1.3.48" evidence="2"/>
<feature type="transmembrane region" description="Helical" evidence="6">
    <location>
        <begin position="20"/>
        <end position="41"/>
    </location>
</feature>
<dbReference type="InterPro" id="IPR025893">
    <property type="entry name" value="Tocopherol_cyclase"/>
</dbReference>
<evidence type="ECO:0000256" key="4">
    <source>
        <dbReference type="ARBA" id="ARBA00022912"/>
    </source>
</evidence>
<evidence type="ECO:0000313" key="10">
    <source>
        <dbReference type="Proteomes" id="UP001141327"/>
    </source>
</evidence>
<keyword evidence="10" id="KW-1185">Reference proteome</keyword>
<feature type="compositionally biased region" description="Pro residues" evidence="5">
    <location>
        <begin position="1004"/>
        <end position="1018"/>
    </location>
</feature>
<feature type="domain" description="Tyrosine-protein phosphatase" evidence="7">
    <location>
        <begin position="710"/>
        <end position="872"/>
    </location>
</feature>
<dbReference type="PANTHER" id="PTHR10159:SF519">
    <property type="entry name" value="DUAL SPECIFICITY PROTEIN PHOSPHATASE MPK3"/>
    <property type="match status" value="1"/>
</dbReference>
<sequence>MSNGHYSLISLGDLHSCLLMSFLILLALGCVFCVILVAVYLSTRPTGIRGLDDVARFHGVRRKFYFEGWYYKCVTADGNTVALIPGMYHSPKEDFAFVQVYLAKQRKYIFHRVPYSEFKASTTCLDVEVGGSHFTSTSASIRVNDEEGTVEGDITLVPPFAPWPVTKTKYGAMGWTGRVPFLECYHGVLSFSHGLRGSLRVSLPATAGAPANAFVVNFDGGKGYLEKDWGTGFPKGYFWIQSNHFVSEQQDTIESTIAALAAEKAPMRASPSAPPVASASVDPEIPPSAASEPPAPSGGLAHRGTPGSSATGDVLAKLGHLKACPGLGPEFTPLGLQAMGLAPQPPSDAGLVMSVAVVPIPGLPNKFSAQGFFGGLHFGGRTIALGTYTWGAHLNMRPVSDGSGQTNNLVFTAESGRYRLSVAAHAPPDIAQQPRLKIPTAKGMEPLIHESLEGTIRVRLWEAVPAATHRQPTPETEQSTPDGMLDANRGKGLAIGGHLPVLDGSDKVIIKRWKLLFAGVGHNAGIEYFNTLSCFGNRLSFRVLVCFSESEWAGELFGDECRGTRSFYGYYCKSEAERFPHFSPWNCRIATPFFDFVTSHLAVSYLCSAPLSDFKIKTSLPLEDLEDCRLVLIHDDQTAPSQFQELYSQAVLAKHGYLPPRATISSMDSNAFDSFSRLYPSLFIHSSEYHPQVADIRRRSPQWVERIGGQPDEIIPKFLYLWRCPTQDDIPVLQSLGITHCVSLLSSSDACTCHFDSPFTTLRMEITDNRTSGERMKACLNDVSQFIDHVFLSSLAPLSPNNPTQLLPSSRVLVHCQAGISRSCTAVLAYLMTRFRMTLSDAYLYVAMRRPCINPNPGFMAILQEMDLATTGYHTLRQFHFPSSDLCAGQIFWEMLHARLTAHDLGLAPFPSPRLEMALIRPAHLSMVGSPLSKMAMVGSLAPVPLVPTPPPTPQPALSPALSTGTSPGPGALLLPRPDGAVSTATVTTLTRSLSTVSLVLPVMPAPPPPAPATPPEKQPSRPTHHRRVSSLNNPVVSASHALPP</sequence>
<protein>
    <recommendedName>
        <fullName evidence="2">protein-tyrosine-phosphatase</fullName>
        <ecNumber evidence="2">3.1.3.48</ecNumber>
    </recommendedName>
</protein>
<dbReference type="PROSITE" id="PS50056">
    <property type="entry name" value="TYR_PHOSPHATASE_2"/>
    <property type="match status" value="1"/>
</dbReference>
<dbReference type="Proteomes" id="UP001141327">
    <property type="component" value="Unassembled WGS sequence"/>
</dbReference>
<dbReference type="PROSITE" id="PS50054">
    <property type="entry name" value="TYR_PHOSPHATASE_DUAL"/>
    <property type="match status" value="1"/>
</dbReference>
<comment type="similarity">
    <text evidence="1">Belongs to the protein-tyrosine phosphatase family. Non-receptor class dual specificity subfamily.</text>
</comment>
<evidence type="ECO:0000259" key="8">
    <source>
        <dbReference type="PROSITE" id="PS50056"/>
    </source>
</evidence>
<feature type="region of interest" description="Disordered" evidence="5">
    <location>
        <begin position="268"/>
        <end position="312"/>
    </location>
</feature>
<accession>A0ABQ8URQ5</accession>
<name>A0ABQ8URQ5_9EUKA</name>
<evidence type="ECO:0000256" key="2">
    <source>
        <dbReference type="ARBA" id="ARBA00013064"/>
    </source>
</evidence>
<evidence type="ECO:0000256" key="1">
    <source>
        <dbReference type="ARBA" id="ARBA00008601"/>
    </source>
</evidence>
<evidence type="ECO:0000313" key="9">
    <source>
        <dbReference type="EMBL" id="KAJ4460039.1"/>
    </source>
</evidence>
<reference evidence="9" key="1">
    <citation type="journal article" date="2022" name="bioRxiv">
        <title>Genomics of Preaxostyla Flagellates Illuminates Evolutionary Transitions and the Path Towards Mitochondrial Loss.</title>
        <authorList>
            <person name="Novak L.V.F."/>
            <person name="Treitli S.C."/>
            <person name="Pyrih J."/>
            <person name="Halakuc P."/>
            <person name="Pipaliya S.V."/>
            <person name="Vacek V."/>
            <person name="Brzon O."/>
            <person name="Soukal P."/>
            <person name="Eme L."/>
            <person name="Dacks J.B."/>
            <person name="Karnkowska A."/>
            <person name="Elias M."/>
            <person name="Hampl V."/>
        </authorList>
    </citation>
    <scope>NUCLEOTIDE SEQUENCE</scope>
    <source>
        <strain evidence="9">RCP-MX</strain>
    </source>
</reference>
<keyword evidence="6" id="KW-0812">Transmembrane</keyword>
<keyword evidence="6" id="KW-1133">Transmembrane helix</keyword>
<dbReference type="SMART" id="SM00195">
    <property type="entry name" value="DSPc"/>
    <property type="match status" value="1"/>
</dbReference>
<gene>
    <name evidence="9" type="ORF">PAPYR_3754</name>
</gene>
<dbReference type="SUPFAM" id="SSF159245">
    <property type="entry name" value="AttH-like"/>
    <property type="match status" value="1"/>
</dbReference>
<dbReference type="SUPFAM" id="SSF52799">
    <property type="entry name" value="(Phosphotyrosine protein) phosphatases II"/>
    <property type="match status" value="1"/>
</dbReference>
<dbReference type="Pfam" id="PF14249">
    <property type="entry name" value="Tocopherol_cycl"/>
    <property type="match status" value="1"/>
</dbReference>
<feature type="compositionally biased region" description="Pro residues" evidence="5">
    <location>
        <begin position="947"/>
        <end position="957"/>
    </location>
</feature>
<comment type="caution">
    <text evidence="9">The sequence shown here is derived from an EMBL/GenBank/DDBJ whole genome shotgun (WGS) entry which is preliminary data.</text>
</comment>
<dbReference type="InterPro" id="IPR020422">
    <property type="entry name" value="TYR_PHOSPHATASE_DUAL_dom"/>
</dbReference>
<dbReference type="InterPro" id="IPR000340">
    <property type="entry name" value="Dual-sp_phosphatase_cat-dom"/>
</dbReference>
<evidence type="ECO:0000259" key="7">
    <source>
        <dbReference type="PROSITE" id="PS50054"/>
    </source>
</evidence>
<keyword evidence="6" id="KW-0472">Membrane</keyword>
<feature type="region of interest" description="Disordered" evidence="5">
    <location>
        <begin position="947"/>
        <end position="980"/>
    </location>
</feature>
<proteinExistence type="inferred from homology"/>
<organism evidence="9 10">
    <name type="scientific">Paratrimastix pyriformis</name>
    <dbReference type="NCBI Taxonomy" id="342808"/>
    <lineage>
        <taxon>Eukaryota</taxon>
        <taxon>Metamonada</taxon>
        <taxon>Preaxostyla</taxon>
        <taxon>Paratrimastigidae</taxon>
        <taxon>Paratrimastix</taxon>
    </lineage>
</organism>
<keyword evidence="3" id="KW-0378">Hydrolase</keyword>
<keyword evidence="4" id="KW-0904">Protein phosphatase</keyword>
<evidence type="ECO:0000256" key="6">
    <source>
        <dbReference type="SAM" id="Phobius"/>
    </source>
</evidence>
<dbReference type="InterPro" id="IPR029021">
    <property type="entry name" value="Prot-tyrosine_phosphatase-like"/>
</dbReference>
<feature type="domain" description="Tyrosine specific protein phosphatases" evidence="8">
    <location>
        <begin position="789"/>
        <end position="851"/>
    </location>
</feature>
<evidence type="ECO:0000256" key="5">
    <source>
        <dbReference type="SAM" id="MobiDB-lite"/>
    </source>
</evidence>
<dbReference type="CDD" id="cd14498">
    <property type="entry name" value="DSP"/>
    <property type="match status" value="1"/>
</dbReference>
<dbReference type="Gene3D" id="3.90.190.10">
    <property type="entry name" value="Protein tyrosine phosphatase superfamily"/>
    <property type="match status" value="1"/>
</dbReference>
<evidence type="ECO:0000256" key="3">
    <source>
        <dbReference type="ARBA" id="ARBA00022801"/>
    </source>
</evidence>
<dbReference type="EMBL" id="JAPMOS010000015">
    <property type="protein sequence ID" value="KAJ4460039.1"/>
    <property type="molecule type" value="Genomic_DNA"/>
</dbReference>